<dbReference type="HAMAP" id="MF_00454">
    <property type="entry name" value="FluC"/>
    <property type="match status" value="1"/>
</dbReference>
<proteinExistence type="inferred from homology"/>
<protein>
    <recommendedName>
        <fullName evidence="10">Fluoride-specific ion channel FluC</fullName>
    </recommendedName>
</protein>
<evidence type="ECO:0000313" key="11">
    <source>
        <dbReference type="EMBL" id="RJG21206.1"/>
    </source>
</evidence>
<feature type="transmembrane region" description="Helical" evidence="10">
    <location>
        <begin position="59"/>
        <end position="84"/>
    </location>
</feature>
<evidence type="ECO:0000256" key="8">
    <source>
        <dbReference type="ARBA" id="ARBA00035585"/>
    </source>
</evidence>
<evidence type="ECO:0000256" key="9">
    <source>
        <dbReference type="ARBA" id="ARBA00049940"/>
    </source>
</evidence>
<evidence type="ECO:0000256" key="10">
    <source>
        <dbReference type="HAMAP-Rule" id="MF_00454"/>
    </source>
</evidence>
<dbReference type="EMBL" id="QYZD01000026">
    <property type="protein sequence ID" value="RJG21206.1"/>
    <property type="molecule type" value="Genomic_DNA"/>
</dbReference>
<evidence type="ECO:0000256" key="3">
    <source>
        <dbReference type="ARBA" id="ARBA00022692"/>
    </source>
</evidence>
<sequence length="121" mass="12999">MNMLWVAIGGALGAWSRYELGAYITKRAGSRFPWGTLLVNWSGCFLLGLLAGMRQVLPAPLYVFAAVGWCGAFTTFSTFSFEALTLWKDKQRARCALYLFLTAAVGLAAAAGGQWLAGLPG</sequence>
<evidence type="ECO:0000313" key="12">
    <source>
        <dbReference type="Proteomes" id="UP000266177"/>
    </source>
</evidence>
<dbReference type="GO" id="GO:0140114">
    <property type="term" value="P:cellular detoxification of fluoride"/>
    <property type="evidence" value="ECO:0007669"/>
    <property type="project" value="UniProtKB-UniRule"/>
</dbReference>
<dbReference type="InterPro" id="IPR003691">
    <property type="entry name" value="FluC"/>
</dbReference>
<evidence type="ECO:0000256" key="6">
    <source>
        <dbReference type="ARBA" id="ARBA00023303"/>
    </source>
</evidence>
<comment type="similarity">
    <text evidence="7 10">Belongs to the fluoride channel Fluc/FEX (TC 1.A.43) family.</text>
</comment>
<accession>A0A3A3GDB9</accession>
<keyword evidence="10" id="KW-0813">Transport</keyword>
<feature type="binding site" evidence="10">
    <location>
        <position position="71"/>
    </location>
    <ligand>
        <name>Na(+)</name>
        <dbReference type="ChEBI" id="CHEBI:29101"/>
        <note>structural</note>
    </ligand>
</feature>
<evidence type="ECO:0000256" key="7">
    <source>
        <dbReference type="ARBA" id="ARBA00035120"/>
    </source>
</evidence>
<evidence type="ECO:0000256" key="5">
    <source>
        <dbReference type="ARBA" id="ARBA00023136"/>
    </source>
</evidence>
<keyword evidence="4 10" id="KW-1133">Transmembrane helix</keyword>
<reference evidence="11 12" key="1">
    <citation type="submission" date="2018-09" db="EMBL/GenBank/DDBJ databases">
        <title>Paenibacillus SK2017-BO5.</title>
        <authorList>
            <person name="Piskunova J.V."/>
            <person name="Dubiley S.A."/>
            <person name="Severinov K.V."/>
        </authorList>
    </citation>
    <scope>NUCLEOTIDE SEQUENCE [LARGE SCALE GENOMIC DNA]</scope>
    <source>
        <strain evidence="11 12">BO5</strain>
    </source>
</reference>
<comment type="catalytic activity">
    <reaction evidence="8">
        <text>fluoride(in) = fluoride(out)</text>
        <dbReference type="Rhea" id="RHEA:76159"/>
        <dbReference type="ChEBI" id="CHEBI:17051"/>
    </reaction>
    <physiologicalReaction direction="left-to-right" evidence="8">
        <dbReference type="Rhea" id="RHEA:76160"/>
    </physiologicalReaction>
</comment>
<keyword evidence="6 10" id="KW-0407">Ion channel</keyword>
<evidence type="ECO:0000256" key="2">
    <source>
        <dbReference type="ARBA" id="ARBA00022475"/>
    </source>
</evidence>
<dbReference type="AlphaFoldDB" id="A0A3A3GDB9"/>
<comment type="activity regulation">
    <text evidence="10">Na(+) is not transported, but it plays an essential structural role and its presence is essential for fluoride channel function.</text>
</comment>
<dbReference type="PANTHER" id="PTHR28259:SF1">
    <property type="entry name" value="FLUORIDE EXPORT PROTEIN 1-RELATED"/>
    <property type="match status" value="1"/>
</dbReference>
<dbReference type="Proteomes" id="UP000266177">
    <property type="component" value="Unassembled WGS sequence"/>
</dbReference>
<name>A0A3A3GDB9_PANTH</name>
<dbReference type="PANTHER" id="PTHR28259">
    <property type="entry name" value="FLUORIDE EXPORT PROTEIN 1-RELATED"/>
    <property type="match status" value="1"/>
</dbReference>
<dbReference type="RefSeq" id="WP_119795632.1">
    <property type="nucleotide sequence ID" value="NZ_QYZD01000026.1"/>
</dbReference>
<keyword evidence="5 10" id="KW-0472">Membrane</keyword>
<keyword evidence="10" id="KW-0479">Metal-binding</keyword>
<feature type="binding site" evidence="10">
    <location>
        <position position="74"/>
    </location>
    <ligand>
        <name>Na(+)</name>
        <dbReference type="ChEBI" id="CHEBI:29101"/>
        <note>structural</note>
    </ligand>
</feature>
<gene>
    <name evidence="10 11" type="primary">crcB</name>
    <name evidence="10" type="synonym">fluC</name>
    <name evidence="11" type="ORF">DQX05_22110</name>
</gene>
<keyword evidence="10" id="KW-0406">Ion transport</keyword>
<dbReference type="GO" id="GO:0005886">
    <property type="term" value="C:plasma membrane"/>
    <property type="evidence" value="ECO:0007669"/>
    <property type="project" value="UniProtKB-SubCell"/>
</dbReference>
<keyword evidence="2 10" id="KW-1003">Cell membrane</keyword>
<dbReference type="GO" id="GO:0062054">
    <property type="term" value="F:fluoride channel activity"/>
    <property type="evidence" value="ECO:0007669"/>
    <property type="project" value="UniProtKB-UniRule"/>
</dbReference>
<feature type="transmembrane region" description="Helical" evidence="10">
    <location>
        <begin position="96"/>
        <end position="117"/>
    </location>
</feature>
<dbReference type="NCBIfam" id="TIGR00494">
    <property type="entry name" value="crcB"/>
    <property type="match status" value="1"/>
</dbReference>
<dbReference type="Pfam" id="PF02537">
    <property type="entry name" value="CRCB"/>
    <property type="match status" value="1"/>
</dbReference>
<keyword evidence="3 10" id="KW-0812">Transmembrane</keyword>
<dbReference type="GO" id="GO:0046872">
    <property type="term" value="F:metal ion binding"/>
    <property type="evidence" value="ECO:0007669"/>
    <property type="project" value="UniProtKB-KW"/>
</dbReference>
<comment type="subcellular location">
    <subcellularLocation>
        <location evidence="1 10">Cell membrane</location>
        <topology evidence="1 10">Multi-pass membrane protein</topology>
    </subcellularLocation>
</comment>
<dbReference type="OrthoDB" id="9815830at2"/>
<comment type="function">
    <text evidence="9 10">Fluoride-specific ion channel. Important for reducing fluoride concentration in the cell, thus reducing its toxicity.</text>
</comment>
<comment type="caution">
    <text evidence="11">The sequence shown here is derived from an EMBL/GenBank/DDBJ whole genome shotgun (WGS) entry which is preliminary data.</text>
</comment>
<keyword evidence="10" id="KW-0915">Sodium</keyword>
<feature type="transmembrane region" description="Helical" evidence="10">
    <location>
        <begin position="32"/>
        <end position="53"/>
    </location>
</feature>
<evidence type="ECO:0000256" key="4">
    <source>
        <dbReference type="ARBA" id="ARBA00022989"/>
    </source>
</evidence>
<evidence type="ECO:0000256" key="1">
    <source>
        <dbReference type="ARBA" id="ARBA00004651"/>
    </source>
</evidence>
<organism evidence="11 12">
    <name type="scientific">Paenibacillus thiaminolyticus</name>
    <name type="common">Bacillus thiaminolyticus</name>
    <dbReference type="NCBI Taxonomy" id="49283"/>
    <lineage>
        <taxon>Bacteria</taxon>
        <taxon>Bacillati</taxon>
        <taxon>Bacillota</taxon>
        <taxon>Bacilli</taxon>
        <taxon>Bacillales</taxon>
        <taxon>Paenibacillaceae</taxon>
        <taxon>Paenibacillus</taxon>
    </lineage>
</organism>